<name>A0A9J6GJ76_HAELO</name>
<dbReference type="OrthoDB" id="6490766at2759"/>
<dbReference type="EMBL" id="JABSTR010000007">
    <property type="protein sequence ID" value="KAH9374937.1"/>
    <property type="molecule type" value="Genomic_DNA"/>
</dbReference>
<dbReference type="PANTHER" id="PTHR46579">
    <property type="entry name" value="F5/8 TYPE C DOMAIN-CONTAINING PROTEIN-RELATED"/>
    <property type="match status" value="1"/>
</dbReference>
<protein>
    <submittedName>
        <fullName evidence="1">Uncharacterized protein</fullName>
    </submittedName>
</protein>
<reference evidence="1 2" key="1">
    <citation type="journal article" date="2020" name="Cell">
        <title>Large-Scale Comparative Analyses of Tick Genomes Elucidate Their Genetic Diversity and Vector Capacities.</title>
        <authorList>
            <consortium name="Tick Genome and Microbiome Consortium (TIGMIC)"/>
            <person name="Jia N."/>
            <person name="Wang J."/>
            <person name="Shi W."/>
            <person name="Du L."/>
            <person name="Sun Y."/>
            <person name="Zhan W."/>
            <person name="Jiang J.F."/>
            <person name="Wang Q."/>
            <person name="Zhang B."/>
            <person name="Ji P."/>
            <person name="Bell-Sakyi L."/>
            <person name="Cui X.M."/>
            <person name="Yuan T.T."/>
            <person name="Jiang B.G."/>
            <person name="Yang W.F."/>
            <person name="Lam T.T."/>
            <person name="Chang Q.C."/>
            <person name="Ding S.J."/>
            <person name="Wang X.J."/>
            <person name="Zhu J.G."/>
            <person name="Ruan X.D."/>
            <person name="Zhao L."/>
            <person name="Wei J.T."/>
            <person name="Ye R.Z."/>
            <person name="Que T.C."/>
            <person name="Du C.H."/>
            <person name="Zhou Y.H."/>
            <person name="Cheng J.X."/>
            <person name="Dai P.F."/>
            <person name="Guo W.B."/>
            <person name="Han X.H."/>
            <person name="Huang E.J."/>
            <person name="Li L.F."/>
            <person name="Wei W."/>
            <person name="Gao Y.C."/>
            <person name="Liu J.Z."/>
            <person name="Shao H.Z."/>
            <person name="Wang X."/>
            <person name="Wang C.C."/>
            <person name="Yang T.C."/>
            <person name="Huo Q.B."/>
            <person name="Li W."/>
            <person name="Chen H.Y."/>
            <person name="Chen S.E."/>
            <person name="Zhou L.G."/>
            <person name="Ni X.B."/>
            <person name="Tian J.H."/>
            <person name="Sheng Y."/>
            <person name="Liu T."/>
            <person name="Pan Y.S."/>
            <person name="Xia L.Y."/>
            <person name="Li J."/>
            <person name="Zhao F."/>
            <person name="Cao W.C."/>
        </authorList>
    </citation>
    <scope>NUCLEOTIDE SEQUENCE [LARGE SCALE GENOMIC DNA]</scope>
    <source>
        <strain evidence="1">HaeL-2018</strain>
    </source>
</reference>
<dbReference type="Proteomes" id="UP000821853">
    <property type="component" value="Chromosome 5"/>
</dbReference>
<evidence type="ECO:0000313" key="2">
    <source>
        <dbReference type="Proteomes" id="UP000821853"/>
    </source>
</evidence>
<proteinExistence type="predicted"/>
<evidence type="ECO:0000313" key="1">
    <source>
        <dbReference type="EMBL" id="KAH9374937.1"/>
    </source>
</evidence>
<dbReference type="PANTHER" id="PTHR46579:SF1">
    <property type="entry name" value="F5_8 TYPE C DOMAIN-CONTAINING PROTEIN"/>
    <property type="match status" value="1"/>
</dbReference>
<keyword evidence="2" id="KW-1185">Reference proteome</keyword>
<dbReference type="VEuPathDB" id="VectorBase:HLOH_064803"/>
<gene>
    <name evidence="1" type="ORF">HPB48_014656</name>
</gene>
<organism evidence="1 2">
    <name type="scientific">Haemaphysalis longicornis</name>
    <name type="common">Bush tick</name>
    <dbReference type="NCBI Taxonomy" id="44386"/>
    <lineage>
        <taxon>Eukaryota</taxon>
        <taxon>Metazoa</taxon>
        <taxon>Ecdysozoa</taxon>
        <taxon>Arthropoda</taxon>
        <taxon>Chelicerata</taxon>
        <taxon>Arachnida</taxon>
        <taxon>Acari</taxon>
        <taxon>Parasitiformes</taxon>
        <taxon>Ixodida</taxon>
        <taxon>Ixodoidea</taxon>
        <taxon>Ixodidae</taxon>
        <taxon>Haemaphysalinae</taxon>
        <taxon>Haemaphysalis</taxon>
    </lineage>
</organism>
<comment type="caution">
    <text evidence="1">The sequence shown here is derived from an EMBL/GenBank/DDBJ whole genome shotgun (WGS) entry which is preliminary data.</text>
</comment>
<dbReference type="AlphaFoldDB" id="A0A9J6GJ76"/>
<accession>A0A9J6GJ76</accession>
<sequence>MVLTCVALSAAVKRILFHYLSESLLESFVCSCKSLNGPSFMTFNVNRLPHVGNSVRSLGPLWAQSGFVFEGGNGIIVRQVSAAKGIPQQVTKRIVMFQQLCRLFDSD</sequence>